<evidence type="ECO:0000256" key="3">
    <source>
        <dbReference type="ARBA" id="ARBA00022679"/>
    </source>
</evidence>
<proteinExistence type="inferred from homology"/>
<dbReference type="VEuPathDB" id="FungiDB:ASPGLDRAFT_35739"/>
<dbReference type="Gene3D" id="3.40.50.150">
    <property type="entry name" value="Vaccinia Virus protein VP39"/>
    <property type="match status" value="1"/>
</dbReference>
<dbReference type="GO" id="GO:0032259">
    <property type="term" value="P:methylation"/>
    <property type="evidence" value="ECO:0007669"/>
    <property type="project" value="UniProtKB-KW"/>
</dbReference>
<keyword evidence="5" id="KW-1185">Reference proteome</keyword>
<dbReference type="RefSeq" id="XP_022400405.1">
    <property type="nucleotide sequence ID" value="XM_022544596.1"/>
</dbReference>
<organism evidence="4 5">
    <name type="scientific">Aspergillus glaucus CBS 516.65</name>
    <dbReference type="NCBI Taxonomy" id="1160497"/>
    <lineage>
        <taxon>Eukaryota</taxon>
        <taxon>Fungi</taxon>
        <taxon>Dikarya</taxon>
        <taxon>Ascomycota</taxon>
        <taxon>Pezizomycotina</taxon>
        <taxon>Eurotiomycetes</taxon>
        <taxon>Eurotiomycetidae</taxon>
        <taxon>Eurotiales</taxon>
        <taxon>Aspergillaceae</taxon>
        <taxon>Aspergillus</taxon>
        <taxon>Aspergillus subgen. Aspergillus</taxon>
    </lineage>
</organism>
<gene>
    <name evidence="4" type="ORF">ASPGLDRAFT_35739</name>
</gene>
<reference evidence="5" key="1">
    <citation type="journal article" date="2017" name="Genome Biol.">
        <title>Comparative genomics reveals high biological diversity and specific adaptations in the industrially and medically important fungal genus Aspergillus.</title>
        <authorList>
            <person name="de Vries R.P."/>
            <person name="Riley R."/>
            <person name="Wiebenga A."/>
            <person name="Aguilar-Osorio G."/>
            <person name="Amillis S."/>
            <person name="Uchima C.A."/>
            <person name="Anderluh G."/>
            <person name="Asadollahi M."/>
            <person name="Askin M."/>
            <person name="Barry K."/>
            <person name="Battaglia E."/>
            <person name="Bayram O."/>
            <person name="Benocci T."/>
            <person name="Braus-Stromeyer S.A."/>
            <person name="Caldana C."/>
            <person name="Canovas D."/>
            <person name="Cerqueira G.C."/>
            <person name="Chen F."/>
            <person name="Chen W."/>
            <person name="Choi C."/>
            <person name="Clum A."/>
            <person name="Dos Santos R.A."/>
            <person name="Damasio A.R."/>
            <person name="Diallinas G."/>
            <person name="Emri T."/>
            <person name="Fekete E."/>
            <person name="Flipphi M."/>
            <person name="Freyberg S."/>
            <person name="Gallo A."/>
            <person name="Gournas C."/>
            <person name="Habgood R."/>
            <person name="Hainaut M."/>
            <person name="Harispe M.L."/>
            <person name="Henrissat B."/>
            <person name="Hilden K.S."/>
            <person name="Hope R."/>
            <person name="Hossain A."/>
            <person name="Karabika E."/>
            <person name="Karaffa L."/>
            <person name="Karanyi Z."/>
            <person name="Krasevec N."/>
            <person name="Kuo A."/>
            <person name="Kusch H."/>
            <person name="LaButti K."/>
            <person name="Lagendijk E.L."/>
            <person name="Lapidus A."/>
            <person name="Levasseur A."/>
            <person name="Lindquist E."/>
            <person name="Lipzen A."/>
            <person name="Logrieco A.F."/>
            <person name="MacCabe A."/>
            <person name="Maekelae M.R."/>
            <person name="Malavazi I."/>
            <person name="Melin P."/>
            <person name="Meyer V."/>
            <person name="Mielnichuk N."/>
            <person name="Miskei M."/>
            <person name="Molnar A.P."/>
            <person name="Mule G."/>
            <person name="Ngan C.Y."/>
            <person name="Orejas M."/>
            <person name="Orosz E."/>
            <person name="Ouedraogo J.P."/>
            <person name="Overkamp K.M."/>
            <person name="Park H.-S."/>
            <person name="Perrone G."/>
            <person name="Piumi F."/>
            <person name="Punt P.J."/>
            <person name="Ram A.F."/>
            <person name="Ramon A."/>
            <person name="Rauscher S."/>
            <person name="Record E."/>
            <person name="Riano-Pachon D.M."/>
            <person name="Robert V."/>
            <person name="Roehrig J."/>
            <person name="Ruller R."/>
            <person name="Salamov A."/>
            <person name="Salih N.S."/>
            <person name="Samson R.A."/>
            <person name="Sandor E."/>
            <person name="Sanguinetti M."/>
            <person name="Schuetze T."/>
            <person name="Sepcic K."/>
            <person name="Shelest E."/>
            <person name="Sherlock G."/>
            <person name="Sophianopoulou V."/>
            <person name="Squina F.M."/>
            <person name="Sun H."/>
            <person name="Susca A."/>
            <person name="Todd R.B."/>
            <person name="Tsang A."/>
            <person name="Unkles S.E."/>
            <person name="van de Wiele N."/>
            <person name="van Rossen-Uffink D."/>
            <person name="Oliveira J.V."/>
            <person name="Vesth T.C."/>
            <person name="Visser J."/>
            <person name="Yu J.-H."/>
            <person name="Zhou M."/>
            <person name="Andersen M.R."/>
            <person name="Archer D.B."/>
            <person name="Baker S.E."/>
            <person name="Benoit I."/>
            <person name="Brakhage A.A."/>
            <person name="Braus G.H."/>
            <person name="Fischer R."/>
            <person name="Frisvad J.C."/>
            <person name="Goldman G.H."/>
            <person name="Houbraken J."/>
            <person name="Oakley B."/>
            <person name="Pocsi I."/>
            <person name="Scazzocchio C."/>
            <person name="Seiboth B."/>
            <person name="vanKuyk P.A."/>
            <person name="Wortman J."/>
            <person name="Dyer P.S."/>
            <person name="Grigoriev I.V."/>
        </authorList>
    </citation>
    <scope>NUCLEOTIDE SEQUENCE [LARGE SCALE GENOMIC DNA]</scope>
    <source>
        <strain evidence="5">CBS 516.65</strain>
    </source>
</reference>
<dbReference type="InterPro" id="IPR051419">
    <property type="entry name" value="Lys/N-term_MeTrsfase_sf"/>
</dbReference>
<evidence type="ECO:0008006" key="6">
    <source>
        <dbReference type="Google" id="ProtNLM"/>
    </source>
</evidence>
<dbReference type="SUPFAM" id="SSF53335">
    <property type="entry name" value="S-adenosyl-L-methionine-dependent methyltransferases"/>
    <property type="match status" value="1"/>
</dbReference>
<dbReference type="OrthoDB" id="411785at2759"/>
<dbReference type="PANTHER" id="PTHR12176">
    <property type="entry name" value="SAM-DEPENDENT METHYLTRANSFERASE SUPERFAMILY PROTEIN"/>
    <property type="match status" value="1"/>
</dbReference>
<dbReference type="GeneID" id="34460857"/>
<comment type="similarity">
    <text evidence="1">Belongs to the methyltransferase superfamily.</text>
</comment>
<accession>A0A1L9VIF8</accession>
<name>A0A1L9VIF8_ASPGL</name>
<evidence type="ECO:0000313" key="4">
    <source>
        <dbReference type="EMBL" id="OJJ83707.1"/>
    </source>
</evidence>
<evidence type="ECO:0000256" key="2">
    <source>
        <dbReference type="ARBA" id="ARBA00022603"/>
    </source>
</evidence>
<dbReference type="InterPro" id="IPR029063">
    <property type="entry name" value="SAM-dependent_MTases_sf"/>
</dbReference>
<dbReference type="PANTHER" id="PTHR12176:SF84">
    <property type="entry name" value="METHYLTRANSFERASE DOMAIN-CONTAINING PROTEIN"/>
    <property type="match status" value="1"/>
</dbReference>
<evidence type="ECO:0000256" key="1">
    <source>
        <dbReference type="ARBA" id="ARBA00008361"/>
    </source>
</evidence>
<protein>
    <recommendedName>
        <fullName evidence="6">Methyltransferase domain-containing protein</fullName>
    </recommendedName>
</protein>
<dbReference type="EMBL" id="KV878898">
    <property type="protein sequence ID" value="OJJ83707.1"/>
    <property type="molecule type" value="Genomic_DNA"/>
</dbReference>
<sequence>MARPSGGRTHSNIKGAPDYDDATYWDTKFATGQDVGEWLNSGGVVLEAVLAVLADLKDRHGGSGMEIAPRALHLGPGISKLGTKLQEAFSNRGWLSNGIVNVDFSAEAVRLGQEAEKEQHPSRAMQWIQTDLRSWADVASLTPFAPFDVILDKSTSDAIATAEPQVFPPSPDPVICPTVHEIVEQNGETELSPVEGLALHLVPLTRAGATWAVLSYSMSRFDNLRYIGRYWEVVSRTPVKAPTGSVSSSVHAPEIFHWLYILRRI</sequence>
<keyword evidence="2" id="KW-0489">Methyltransferase</keyword>
<dbReference type="GO" id="GO:0008168">
    <property type="term" value="F:methyltransferase activity"/>
    <property type="evidence" value="ECO:0007669"/>
    <property type="project" value="UniProtKB-KW"/>
</dbReference>
<dbReference type="STRING" id="1160497.A0A1L9VIF8"/>
<keyword evidence="3" id="KW-0808">Transferase</keyword>
<dbReference type="AlphaFoldDB" id="A0A1L9VIF8"/>
<dbReference type="Proteomes" id="UP000184300">
    <property type="component" value="Unassembled WGS sequence"/>
</dbReference>
<evidence type="ECO:0000313" key="5">
    <source>
        <dbReference type="Proteomes" id="UP000184300"/>
    </source>
</evidence>